<comment type="caution">
    <text evidence="3">The sequence shown here is derived from an EMBL/GenBank/DDBJ whole genome shotgun (WGS) entry which is preliminary data.</text>
</comment>
<evidence type="ECO:0000313" key="3">
    <source>
        <dbReference type="EMBL" id="KPJ53786.1"/>
    </source>
</evidence>
<dbReference type="EMBL" id="LIZS01000012">
    <property type="protein sequence ID" value="KPJ53786.1"/>
    <property type="molecule type" value="Genomic_DNA"/>
</dbReference>
<organism evidence="3 4">
    <name type="scientific">candidate division TA06 bacterium DG_24</name>
    <dbReference type="NCBI Taxonomy" id="1703770"/>
    <lineage>
        <taxon>Bacteria</taxon>
        <taxon>Bacteria division TA06</taxon>
    </lineage>
</organism>
<dbReference type="STRING" id="1703770.AMJ39_03065"/>
<name>A0A0S7WUG7_UNCT6</name>
<feature type="region of interest" description="Disordered" evidence="2">
    <location>
        <begin position="118"/>
        <end position="139"/>
    </location>
</feature>
<evidence type="ECO:0000256" key="2">
    <source>
        <dbReference type="SAM" id="MobiDB-lite"/>
    </source>
</evidence>
<protein>
    <recommendedName>
        <fullName evidence="5">Cell shape determination protein CcmA</fullName>
    </recommendedName>
</protein>
<gene>
    <name evidence="3" type="ORF">AMJ39_03065</name>
</gene>
<comment type="similarity">
    <text evidence="1">Belongs to the bactofilin family.</text>
</comment>
<evidence type="ECO:0000313" key="4">
    <source>
        <dbReference type="Proteomes" id="UP000052008"/>
    </source>
</evidence>
<evidence type="ECO:0008006" key="5">
    <source>
        <dbReference type="Google" id="ProtNLM"/>
    </source>
</evidence>
<dbReference type="PANTHER" id="PTHR35024:SF4">
    <property type="entry name" value="POLYMER-FORMING CYTOSKELETAL PROTEIN"/>
    <property type="match status" value="1"/>
</dbReference>
<sequence length="139" mass="14369">MLGQKRSQVSEATGGKLDTIVGKDAFIKGEVKVKGSVRIDGQIEGLIDSSDTVIVGKTGRVSGEVRAKSAIVAGDVSGDLLLSSLGILETGSRLRGDIVCQGLVINEGVFFEGRCQRRDGKAAPSASTPPKPAETSKEG</sequence>
<dbReference type="AlphaFoldDB" id="A0A0S7WUG7"/>
<dbReference type="PANTHER" id="PTHR35024">
    <property type="entry name" value="HYPOTHETICAL CYTOSOLIC PROTEIN"/>
    <property type="match status" value="1"/>
</dbReference>
<evidence type="ECO:0000256" key="1">
    <source>
        <dbReference type="ARBA" id="ARBA00044755"/>
    </source>
</evidence>
<reference evidence="3 4" key="1">
    <citation type="journal article" date="2015" name="Microbiome">
        <title>Genomic resolution of linkages in carbon, nitrogen, and sulfur cycling among widespread estuary sediment bacteria.</title>
        <authorList>
            <person name="Baker B.J."/>
            <person name="Lazar C.S."/>
            <person name="Teske A.P."/>
            <person name="Dick G.J."/>
        </authorList>
    </citation>
    <scope>NUCLEOTIDE SEQUENCE [LARGE SCALE GENOMIC DNA]</scope>
    <source>
        <strain evidence="3">DG_24</strain>
    </source>
</reference>
<proteinExistence type="inferred from homology"/>
<dbReference type="Pfam" id="PF04519">
    <property type="entry name" value="Bactofilin"/>
    <property type="match status" value="1"/>
</dbReference>
<accession>A0A0S7WUG7</accession>
<dbReference type="InterPro" id="IPR007607">
    <property type="entry name" value="BacA/B"/>
</dbReference>
<dbReference type="Proteomes" id="UP000052008">
    <property type="component" value="Unassembled WGS sequence"/>
</dbReference>